<dbReference type="Gramene" id="evm.model.03.858">
    <property type="protein sequence ID" value="cds.evm.model.03.858"/>
    <property type="gene ID" value="evm.TU.03.858"/>
</dbReference>
<dbReference type="EnsemblPlants" id="evm.model.03.858">
    <property type="protein sequence ID" value="cds.evm.model.03.858"/>
    <property type="gene ID" value="evm.TU.03.858"/>
</dbReference>
<dbReference type="InterPro" id="IPR000477">
    <property type="entry name" value="RT_dom"/>
</dbReference>
<name>A0A803PAQ0_CANSA</name>
<dbReference type="Proteomes" id="UP000596661">
    <property type="component" value="Chromosome 3"/>
</dbReference>
<evidence type="ECO:0000259" key="1">
    <source>
        <dbReference type="Pfam" id="PF00078"/>
    </source>
</evidence>
<organism evidence="2 3">
    <name type="scientific">Cannabis sativa</name>
    <name type="common">Hemp</name>
    <name type="synonym">Marijuana</name>
    <dbReference type="NCBI Taxonomy" id="3483"/>
    <lineage>
        <taxon>Eukaryota</taxon>
        <taxon>Viridiplantae</taxon>
        <taxon>Streptophyta</taxon>
        <taxon>Embryophyta</taxon>
        <taxon>Tracheophyta</taxon>
        <taxon>Spermatophyta</taxon>
        <taxon>Magnoliopsida</taxon>
        <taxon>eudicotyledons</taxon>
        <taxon>Gunneridae</taxon>
        <taxon>Pentapetalae</taxon>
        <taxon>rosids</taxon>
        <taxon>fabids</taxon>
        <taxon>Rosales</taxon>
        <taxon>Cannabaceae</taxon>
        <taxon>Cannabis</taxon>
    </lineage>
</organism>
<dbReference type="AlphaFoldDB" id="A0A803PAQ0"/>
<dbReference type="InterPro" id="IPR036691">
    <property type="entry name" value="Endo/exonu/phosph_ase_sf"/>
</dbReference>
<dbReference type="Pfam" id="PF00078">
    <property type="entry name" value="RVT_1"/>
    <property type="match status" value="1"/>
</dbReference>
<evidence type="ECO:0000313" key="3">
    <source>
        <dbReference type="Proteomes" id="UP000596661"/>
    </source>
</evidence>
<keyword evidence="3" id="KW-1185">Reference proteome</keyword>
<dbReference type="PANTHER" id="PTHR33116">
    <property type="entry name" value="REVERSE TRANSCRIPTASE ZINC-BINDING DOMAIN-CONTAINING PROTEIN-RELATED-RELATED"/>
    <property type="match status" value="1"/>
</dbReference>
<reference evidence="2" key="2">
    <citation type="submission" date="2021-03" db="UniProtKB">
        <authorList>
            <consortium name="EnsemblPlants"/>
        </authorList>
    </citation>
    <scope>IDENTIFICATION</scope>
</reference>
<dbReference type="InterPro" id="IPR043502">
    <property type="entry name" value="DNA/RNA_pol_sf"/>
</dbReference>
<dbReference type="SUPFAM" id="SSF56219">
    <property type="entry name" value="DNase I-like"/>
    <property type="match status" value="1"/>
</dbReference>
<reference evidence="2" key="1">
    <citation type="submission" date="2018-11" db="EMBL/GenBank/DDBJ databases">
        <authorList>
            <person name="Grassa J C."/>
        </authorList>
    </citation>
    <scope>NUCLEOTIDE SEQUENCE [LARGE SCALE GENOMIC DNA]</scope>
</reference>
<dbReference type="OMA" id="LENGCNE"/>
<dbReference type="CDD" id="cd01650">
    <property type="entry name" value="RT_nLTR_like"/>
    <property type="match status" value="1"/>
</dbReference>
<dbReference type="EMBL" id="UZAU01000269">
    <property type="status" value="NOT_ANNOTATED_CDS"/>
    <property type="molecule type" value="Genomic_DNA"/>
</dbReference>
<protein>
    <recommendedName>
        <fullName evidence="1">Reverse transcriptase domain-containing protein</fullName>
    </recommendedName>
</protein>
<accession>A0A803PAQ0</accession>
<dbReference type="SUPFAM" id="SSF56672">
    <property type="entry name" value="DNA/RNA polymerases"/>
    <property type="match status" value="1"/>
</dbReference>
<evidence type="ECO:0000313" key="2">
    <source>
        <dbReference type="EnsemblPlants" id="cds.evm.model.03.858"/>
    </source>
</evidence>
<proteinExistence type="predicted"/>
<dbReference type="PANTHER" id="PTHR33116:SF86">
    <property type="entry name" value="REVERSE TRANSCRIPTASE DOMAIN-CONTAINING PROTEIN"/>
    <property type="match status" value="1"/>
</dbReference>
<sequence length="701" mass="80880">MHGHPFTWEKGRGSNHWVKVRLDRALVSQSWRLAFPKAILTNLKYSTSDHSPIFLEPKIVNDCWEQAQSQEFQQKLSLCTEKLSRWGKEITGTLNHRINCYKAELKALHPQRDGDSVQRYHDTKKKLYEALDRRESYWKQWAKQHWLKEGDSNSSYFHKAATTWKQNNQIIELGDASGSWCSWDSGLSDVVFNYFQEIFQTSGASCREVIDCVEPVVPDYVNLELCQPISYEEFFENGSLENGCNEANIVLVPKKYNPERMMNLRPIGLHSVLYKIITKVMVNRMKPFMDTIISAHQSAFIQGRLIYDNILVSFKILHYLRRKRKGKNGYMDLKLDMSKAYDRVEWSFLEAMLRKLGFANYWVQLILSCVSSTSYKVIHGAHEIGPIFPTRDDSYLYCKATYEEAIRIKEVLQKIELASGQKVNFEKSSIFFSANTSDFMKTRLEKLLGMPITAEESMYLGLPSSMGRNKTVALVAQALPSYAMSVFLLPLEIVRDMESMMAKYWWKLSNQKFSGIHWLSWKHLCGHKDKGGMGYRNLRYFNLALLGKQEWRLFINPDSLVSKVFKARYFPQGSFLTATIGLNLSYVWRSMLEAQTLVKKRTRWVVGDGKSIPILGEPWLPDVENPMIISTHPSLTSANVCNLMKIDGSGWEEEILQDLLLPHDRLLVQSIPVLSSPTHDSLNWSFDLSGLYSVKSAYTLL</sequence>
<feature type="domain" description="Reverse transcriptase" evidence="1">
    <location>
        <begin position="253"/>
        <end position="371"/>
    </location>
</feature>